<evidence type="ECO:0000313" key="2">
    <source>
        <dbReference type="EMBL" id="PSB52268.1"/>
    </source>
</evidence>
<dbReference type="AlphaFoldDB" id="A0A2T1G4U3"/>
<name>A0A2T1G4U3_9CYAN</name>
<dbReference type="Gene3D" id="1.10.287.900">
    <property type="entry name" value="The crystal structure of the spermine/spermidine acetyltransferase from enterococcus faecali"/>
    <property type="match status" value="1"/>
</dbReference>
<dbReference type="Pfam" id="PF00583">
    <property type="entry name" value="Acetyltransf_1"/>
    <property type="match status" value="1"/>
</dbReference>
<dbReference type="RefSeq" id="WP_106309231.1">
    <property type="nucleotide sequence ID" value="NZ_PVWO01000331.1"/>
</dbReference>
<dbReference type="Gene3D" id="3.40.630.30">
    <property type="match status" value="1"/>
</dbReference>
<proteinExistence type="predicted"/>
<keyword evidence="3" id="KW-1185">Reference proteome</keyword>
<dbReference type="PROSITE" id="PS51186">
    <property type="entry name" value="GNAT"/>
    <property type="match status" value="1"/>
</dbReference>
<accession>A0A2T1G4U3</accession>
<dbReference type="Proteomes" id="UP000238937">
    <property type="component" value="Unassembled WGS sequence"/>
</dbReference>
<dbReference type="CDD" id="cd04301">
    <property type="entry name" value="NAT_SF"/>
    <property type="match status" value="1"/>
</dbReference>
<evidence type="ECO:0000313" key="3">
    <source>
        <dbReference type="Proteomes" id="UP000238937"/>
    </source>
</evidence>
<dbReference type="EMBL" id="PVWO01000331">
    <property type="protein sequence ID" value="PSB52268.1"/>
    <property type="molecule type" value="Genomic_DNA"/>
</dbReference>
<gene>
    <name evidence="2" type="ORF">C7B77_20660</name>
</gene>
<comment type="caution">
    <text evidence="2">The sequence shown here is derived from an EMBL/GenBank/DDBJ whole genome shotgun (WGS) entry which is preliminary data.</text>
</comment>
<sequence length="158" mass="18148">MSESSIEVTLREITKDNWRDIVRLKVAPYQEQFVASNAMSIAEAHFNPEVAWFRAIYAGDVPVGFLMLEDDVVRQDYFLWRFMIDDRYQGRGYGRKALELFFAHVKTRPGGDAIETSCVPAKGSPGSFYEKMGFVYTGQEENGELVMRCELRSRKGVR</sequence>
<dbReference type="SUPFAM" id="SSF55729">
    <property type="entry name" value="Acyl-CoA N-acyltransferases (Nat)"/>
    <property type="match status" value="1"/>
</dbReference>
<keyword evidence="2" id="KW-0808">Transferase</keyword>
<dbReference type="InterPro" id="IPR016181">
    <property type="entry name" value="Acyl_CoA_acyltransferase"/>
</dbReference>
<feature type="domain" description="N-acetyltransferase" evidence="1">
    <location>
        <begin position="8"/>
        <end position="152"/>
    </location>
</feature>
<dbReference type="GO" id="GO:0016747">
    <property type="term" value="F:acyltransferase activity, transferring groups other than amino-acyl groups"/>
    <property type="evidence" value="ECO:0007669"/>
    <property type="project" value="InterPro"/>
</dbReference>
<dbReference type="OrthoDB" id="9127144at2"/>
<organism evidence="2 3">
    <name type="scientific">Chamaesiphon polymorphus CCALA 037</name>
    <dbReference type="NCBI Taxonomy" id="2107692"/>
    <lineage>
        <taxon>Bacteria</taxon>
        <taxon>Bacillati</taxon>
        <taxon>Cyanobacteriota</taxon>
        <taxon>Cyanophyceae</taxon>
        <taxon>Gomontiellales</taxon>
        <taxon>Chamaesiphonaceae</taxon>
        <taxon>Chamaesiphon</taxon>
    </lineage>
</organism>
<dbReference type="InterPro" id="IPR000182">
    <property type="entry name" value="GNAT_dom"/>
</dbReference>
<evidence type="ECO:0000259" key="1">
    <source>
        <dbReference type="PROSITE" id="PS51186"/>
    </source>
</evidence>
<dbReference type="InterPro" id="IPR027455">
    <property type="entry name" value="Sper_AcTfrase_N"/>
</dbReference>
<reference evidence="2 3" key="1">
    <citation type="submission" date="2018-03" db="EMBL/GenBank/DDBJ databases">
        <title>The ancient ancestry and fast evolution of plastids.</title>
        <authorList>
            <person name="Moore K.R."/>
            <person name="Magnabosco C."/>
            <person name="Momper L."/>
            <person name="Gold D.A."/>
            <person name="Bosak T."/>
            <person name="Fournier G.P."/>
        </authorList>
    </citation>
    <scope>NUCLEOTIDE SEQUENCE [LARGE SCALE GENOMIC DNA]</scope>
    <source>
        <strain evidence="2 3">CCALA 037</strain>
    </source>
</reference>
<protein>
    <submittedName>
        <fullName evidence="2">GNAT family N-acetyltransferase</fullName>
    </submittedName>
</protein>